<gene>
    <name evidence="7" type="ORF">DKK76_06095</name>
</gene>
<evidence type="ECO:0000313" key="7">
    <source>
        <dbReference type="EMBL" id="PXY95347.1"/>
    </source>
</evidence>
<dbReference type="Gene3D" id="3.40.190.10">
    <property type="entry name" value="Periplasmic binding protein-like II"/>
    <property type="match status" value="2"/>
</dbReference>
<evidence type="ECO:0000313" key="8">
    <source>
        <dbReference type="Proteomes" id="UP000247838"/>
    </source>
</evidence>
<keyword evidence="4" id="KW-0472">Membrane</keyword>
<dbReference type="Proteomes" id="UP000247838">
    <property type="component" value="Unassembled WGS sequence"/>
</dbReference>
<accession>A0A318MXS6</accession>
<dbReference type="GO" id="GO:0016020">
    <property type="term" value="C:membrane"/>
    <property type="evidence" value="ECO:0007669"/>
    <property type="project" value="UniProtKB-SubCell"/>
</dbReference>
<proteinExistence type="inferred from homology"/>
<keyword evidence="6" id="KW-0449">Lipoprotein</keyword>
<name>A0A318MXS6_FRIPE</name>
<dbReference type="SUPFAM" id="SSF53850">
    <property type="entry name" value="Periplasmic binding protein-like II"/>
    <property type="match status" value="1"/>
</dbReference>
<evidence type="ECO:0000256" key="3">
    <source>
        <dbReference type="ARBA" id="ARBA00022729"/>
    </source>
</evidence>
<comment type="caution">
    <text evidence="7">The sequence shown here is derived from an EMBL/GenBank/DDBJ whole genome shotgun (WGS) entry which is preliminary data.</text>
</comment>
<dbReference type="AlphaFoldDB" id="A0A318MXS6"/>
<comment type="subcellular location">
    <subcellularLocation>
        <location evidence="1">Membrane</location>
        <topology evidence="1">Lipid-anchor</topology>
    </subcellularLocation>
</comment>
<organism evidence="7 8">
    <name type="scientific">Frischella perrara</name>
    <dbReference type="NCBI Taxonomy" id="1267021"/>
    <lineage>
        <taxon>Bacteria</taxon>
        <taxon>Pseudomonadati</taxon>
        <taxon>Pseudomonadota</taxon>
        <taxon>Gammaproteobacteria</taxon>
        <taxon>Orbales</taxon>
        <taxon>Orbaceae</taxon>
        <taxon>Frischella</taxon>
    </lineage>
</organism>
<protein>
    <submittedName>
        <fullName evidence="7">Metal ABC transporter substrate-binding protein</fullName>
    </submittedName>
</protein>
<evidence type="ECO:0000256" key="6">
    <source>
        <dbReference type="ARBA" id="ARBA00023288"/>
    </source>
</evidence>
<evidence type="ECO:0000256" key="5">
    <source>
        <dbReference type="ARBA" id="ARBA00023139"/>
    </source>
</evidence>
<dbReference type="PANTHER" id="PTHR30429">
    <property type="entry name" value="D-METHIONINE-BINDING LIPOPROTEIN METQ"/>
    <property type="match status" value="1"/>
</dbReference>
<evidence type="ECO:0000256" key="4">
    <source>
        <dbReference type="ARBA" id="ARBA00023136"/>
    </source>
</evidence>
<dbReference type="InterPro" id="IPR004872">
    <property type="entry name" value="Lipoprotein_NlpA"/>
</dbReference>
<sequence>MIMNNILSRILLAFALIIGLVGCDKSANQTINQDKTTIRVGTSPGPYSELFLDAIKPILEQQGYQIVTTDFVNLRQADVALDYGDIDLNVDQHTAYYEDFNHSSGSDLVGITKIPTVPAGLYAGKKNNLNQVAKGDTVAIPIDPSNTARAYVLLQKAGWITLKQGIDLTKASSRDIIENKYGIKIVEMDSATIPRALPDLEYAVITGSIVHAAKIDSQKALLREDLLEPLILVATVKQSNKETNWAKAVVAAYHSDAFKQYLAQHNPHNFWFVPQELQ</sequence>
<reference evidence="7 8" key="1">
    <citation type="submission" date="2018-05" db="EMBL/GenBank/DDBJ databases">
        <title>Reference genomes for bee gut microbiota database.</title>
        <authorList>
            <person name="Ellegaard K.M."/>
        </authorList>
    </citation>
    <scope>NUCLEOTIDE SEQUENCE [LARGE SCALE GENOMIC DNA]</scope>
    <source>
        <strain evidence="7 8">ESL0167</strain>
    </source>
</reference>
<evidence type="ECO:0000256" key="2">
    <source>
        <dbReference type="ARBA" id="ARBA00008973"/>
    </source>
</evidence>
<keyword evidence="3" id="KW-0732">Signal</keyword>
<dbReference type="PANTHER" id="PTHR30429:SF0">
    <property type="entry name" value="METHIONINE-BINDING LIPOPROTEIN METQ"/>
    <property type="match status" value="1"/>
</dbReference>
<dbReference type="Pfam" id="PF03180">
    <property type="entry name" value="Lipoprotein_9"/>
    <property type="match status" value="1"/>
</dbReference>
<comment type="similarity">
    <text evidence="2">Belongs to the NlpA lipoprotein family.</text>
</comment>
<evidence type="ECO:0000256" key="1">
    <source>
        <dbReference type="ARBA" id="ARBA00004635"/>
    </source>
</evidence>
<keyword evidence="5" id="KW-0564">Palmitate</keyword>
<dbReference type="EMBL" id="QGLM01000013">
    <property type="protein sequence ID" value="PXY95347.1"/>
    <property type="molecule type" value="Genomic_DNA"/>
</dbReference>